<evidence type="ECO:0000313" key="4">
    <source>
        <dbReference type="EMBL" id="GMA25567.1"/>
    </source>
</evidence>
<evidence type="ECO:0000259" key="3">
    <source>
        <dbReference type="Pfam" id="PF00294"/>
    </source>
</evidence>
<dbReference type="InterPro" id="IPR029056">
    <property type="entry name" value="Ribokinase-like"/>
</dbReference>
<dbReference type="PANTHER" id="PTHR10584">
    <property type="entry name" value="SUGAR KINASE"/>
    <property type="match status" value="1"/>
</dbReference>
<dbReference type="InterPro" id="IPR002173">
    <property type="entry name" value="Carboh/pur_kinase_PfkB_CS"/>
</dbReference>
<keyword evidence="2" id="KW-0418">Kinase</keyword>
<name>A0ABQ6I531_9MICO</name>
<keyword evidence="5" id="KW-1185">Reference proteome</keyword>
<dbReference type="Pfam" id="PF00294">
    <property type="entry name" value="PfkB"/>
    <property type="match status" value="1"/>
</dbReference>
<dbReference type="RefSeq" id="WP_284294127.1">
    <property type="nucleotide sequence ID" value="NZ_BSUK01000001.1"/>
</dbReference>
<organism evidence="4 5">
    <name type="scientific">Luteimicrobium album</name>
    <dbReference type="NCBI Taxonomy" id="1054550"/>
    <lineage>
        <taxon>Bacteria</taxon>
        <taxon>Bacillati</taxon>
        <taxon>Actinomycetota</taxon>
        <taxon>Actinomycetes</taxon>
        <taxon>Micrococcales</taxon>
        <taxon>Luteimicrobium</taxon>
    </lineage>
</organism>
<dbReference type="InterPro" id="IPR011611">
    <property type="entry name" value="PfkB_dom"/>
</dbReference>
<sequence length="285" mass="29562">MTAPELLVAGPASWNEIVHLDALPDATPHTVFANASYCTVGGTSAGKALNLAALGRRVLLRTVLGDDDAGRSVRAALDVPGLELAAATASDGRTERHLNLMGAGSERLSVYLHAPSDVATGDPGWDRTLAALDEVRAVVVDLAPHAQPLLAEAARRGVPVWADVHDWDGRAPFHRPWVDAAAYLFLSSERLPAYRELMTERVAAGARLVVCTHGAAGATALDGAGRWHEVDAVPVERVVDTNGAGDGFVAGFLDAQLDGADVPEALAAGASRAARVVTSEALAPA</sequence>
<accession>A0ABQ6I531</accession>
<reference evidence="5" key="1">
    <citation type="journal article" date="2019" name="Int. J. Syst. Evol. Microbiol.">
        <title>The Global Catalogue of Microorganisms (GCM) 10K type strain sequencing project: providing services to taxonomists for standard genome sequencing and annotation.</title>
        <authorList>
            <consortium name="The Broad Institute Genomics Platform"/>
            <consortium name="The Broad Institute Genome Sequencing Center for Infectious Disease"/>
            <person name="Wu L."/>
            <person name="Ma J."/>
        </authorList>
    </citation>
    <scope>NUCLEOTIDE SEQUENCE [LARGE SCALE GENOMIC DNA]</scope>
    <source>
        <strain evidence="5">NBRC 106348</strain>
    </source>
</reference>
<evidence type="ECO:0000256" key="1">
    <source>
        <dbReference type="ARBA" id="ARBA00022679"/>
    </source>
</evidence>
<dbReference type="Proteomes" id="UP001157091">
    <property type="component" value="Unassembled WGS sequence"/>
</dbReference>
<evidence type="ECO:0000313" key="5">
    <source>
        <dbReference type="Proteomes" id="UP001157091"/>
    </source>
</evidence>
<feature type="domain" description="Carbohydrate kinase PfkB" evidence="3">
    <location>
        <begin position="199"/>
        <end position="280"/>
    </location>
</feature>
<dbReference type="SUPFAM" id="SSF53613">
    <property type="entry name" value="Ribokinase-like"/>
    <property type="match status" value="1"/>
</dbReference>
<protein>
    <recommendedName>
        <fullName evidence="3">Carbohydrate kinase PfkB domain-containing protein</fullName>
    </recommendedName>
</protein>
<dbReference type="EMBL" id="BSUK01000001">
    <property type="protein sequence ID" value="GMA25567.1"/>
    <property type="molecule type" value="Genomic_DNA"/>
</dbReference>
<dbReference type="PANTHER" id="PTHR10584:SF166">
    <property type="entry name" value="RIBOKINASE"/>
    <property type="match status" value="1"/>
</dbReference>
<dbReference type="PROSITE" id="PS00584">
    <property type="entry name" value="PFKB_KINASES_2"/>
    <property type="match status" value="1"/>
</dbReference>
<proteinExistence type="predicted"/>
<gene>
    <name evidence="4" type="ORF">GCM10025864_33260</name>
</gene>
<evidence type="ECO:0000256" key="2">
    <source>
        <dbReference type="ARBA" id="ARBA00022777"/>
    </source>
</evidence>
<comment type="caution">
    <text evidence="4">The sequence shown here is derived from an EMBL/GenBank/DDBJ whole genome shotgun (WGS) entry which is preliminary data.</text>
</comment>
<dbReference type="Gene3D" id="3.40.1190.20">
    <property type="match status" value="1"/>
</dbReference>
<keyword evidence="1" id="KW-0808">Transferase</keyword>